<comment type="caution">
    <text evidence="2">The sequence shown here is derived from an EMBL/GenBank/DDBJ whole genome shotgun (WGS) entry which is preliminary data.</text>
</comment>
<gene>
    <name evidence="2" type="ORF">OV287_01450</name>
</gene>
<proteinExistence type="predicted"/>
<protein>
    <submittedName>
        <fullName evidence="2">Uncharacterized protein</fullName>
    </submittedName>
</protein>
<evidence type="ECO:0000256" key="1">
    <source>
        <dbReference type="SAM" id="MobiDB-lite"/>
    </source>
</evidence>
<keyword evidence="3" id="KW-1185">Reference proteome</keyword>
<dbReference type="EMBL" id="JAPNKA010000001">
    <property type="protein sequence ID" value="MCY1073138.1"/>
    <property type="molecule type" value="Genomic_DNA"/>
</dbReference>
<sequence length="155" mass="17554">MDEESLRRKLAAIETLFAGASTLGEREAAEAARERILARLKAANEAQPAVEYQFSLADEWQRRLFVALLRRYRLEPYRYRGQRRTTVMVRVPERFVKETLWPQYQQLAATLRGWLDEVADRVIREVLQAEGGGLEEKVASPRLGPGGSGPATPAD</sequence>
<name>A0ABT3ZUQ3_9BACT</name>
<feature type="region of interest" description="Disordered" evidence="1">
    <location>
        <begin position="136"/>
        <end position="155"/>
    </location>
</feature>
<reference evidence="2 3" key="1">
    <citation type="submission" date="2022-11" db="EMBL/GenBank/DDBJ databases">
        <title>Minimal conservation of predation-associated metabolite biosynthetic gene clusters underscores biosynthetic potential of Myxococcota including descriptions for ten novel species: Archangium lansinium sp. nov., Myxococcus landrumus sp. nov., Nannocystis bai.</title>
        <authorList>
            <person name="Ahearne A."/>
            <person name="Stevens C."/>
            <person name="Phillips K."/>
        </authorList>
    </citation>
    <scope>NUCLEOTIDE SEQUENCE [LARGE SCALE GENOMIC DNA]</scope>
    <source>
        <strain evidence="2 3">MIWBW</strain>
    </source>
</reference>
<dbReference type="Proteomes" id="UP001207654">
    <property type="component" value="Unassembled WGS sequence"/>
</dbReference>
<accession>A0ABT3ZUQ3</accession>
<organism evidence="2 3">
    <name type="scientific">Archangium lansingense</name>
    <dbReference type="NCBI Taxonomy" id="2995310"/>
    <lineage>
        <taxon>Bacteria</taxon>
        <taxon>Pseudomonadati</taxon>
        <taxon>Myxococcota</taxon>
        <taxon>Myxococcia</taxon>
        <taxon>Myxococcales</taxon>
        <taxon>Cystobacterineae</taxon>
        <taxon>Archangiaceae</taxon>
        <taxon>Archangium</taxon>
    </lineage>
</organism>
<dbReference type="RefSeq" id="WP_267532155.1">
    <property type="nucleotide sequence ID" value="NZ_JAPNKA010000001.1"/>
</dbReference>
<evidence type="ECO:0000313" key="3">
    <source>
        <dbReference type="Proteomes" id="UP001207654"/>
    </source>
</evidence>
<evidence type="ECO:0000313" key="2">
    <source>
        <dbReference type="EMBL" id="MCY1073138.1"/>
    </source>
</evidence>